<evidence type="ECO:0000313" key="10">
    <source>
        <dbReference type="EMBL" id="SFS58928.1"/>
    </source>
</evidence>
<proteinExistence type="predicted"/>
<keyword evidence="1" id="KW-0813">Transport</keyword>
<dbReference type="PANTHER" id="PTHR34581">
    <property type="entry name" value="PTS SYSTEM N,N'-DIACETYLCHITOBIOSE-SPECIFIC EIIB COMPONENT"/>
    <property type="match status" value="1"/>
</dbReference>
<evidence type="ECO:0000256" key="5">
    <source>
        <dbReference type="ARBA" id="ARBA00022683"/>
    </source>
</evidence>
<dbReference type="PROSITE" id="PS51100">
    <property type="entry name" value="PTS_EIIB_TYPE_3"/>
    <property type="match status" value="1"/>
</dbReference>
<keyword evidence="6" id="KW-0418">Kinase</keyword>
<dbReference type="Proteomes" id="UP000199139">
    <property type="component" value="Unassembled WGS sequence"/>
</dbReference>
<evidence type="ECO:0000313" key="9">
    <source>
        <dbReference type="EMBL" id="GEM03632.1"/>
    </source>
</evidence>
<dbReference type="GO" id="GO:0009401">
    <property type="term" value="P:phosphoenolpyruvate-dependent sugar phosphotransferase system"/>
    <property type="evidence" value="ECO:0007669"/>
    <property type="project" value="UniProtKB-KW"/>
</dbReference>
<evidence type="ECO:0000256" key="1">
    <source>
        <dbReference type="ARBA" id="ARBA00022448"/>
    </source>
</evidence>
<dbReference type="InterPro" id="IPR036095">
    <property type="entry name" value="PTS_EIIB-like_sf"/>
</dbReference>
<keyword evidence="5" id="KW-0598">Phosphotransferase system</keyword>
<evidence type="ECO:0000313" key="12">
    <source>
        <dbReference type="Proteomes" id="UP000321773"/>
    </source>
</evidence>
<dbReference type="OrthoDB" id="9808134at2"/>
<protein>
    <submittedName>
        <fullName evidence="9">PTS sugar transporter subunit IIB</fullName>
    </submittedName>
    <submittedName>
        <fullName evidence="10">PTS system, cellobiose-specific IIB component</fullName>
    </submittedName>
</protein>
<organism evidence="10 11">
    <name type="scientific">Halolactibacillus miurensis</name>
    <dbReference type="NCBI Taxonomy" id="306541"/>
    <lineage>
        <taxon>Bacteria</taxon>
        <taxon>Bacillati</taxon>
        <taxon>Bacillota</taxon>
        <taxon>Bacilli</taxon>
        <taxon>Bacillales</taxon>
        <taxon>Bacillaceae</taxon>
        <taxon>Halolactibacillus</taxon>
    </lineage>
</organism>
<evidence type="ECO:0000256" key="3">
    <source>
        <dbReference type="ARBA" id="ARBA00022597"/>
    </source>
</evidence>
<dbReference type="EMBL" id="FPAI01000005">
    <property type="protein sequence ID" value="SFS58928.1"/>
    <property type="molecule type" value="Genomic_DNA"/>
</dbReference>
<dbReference type="AlphaFoldDB" id="A0A1I6R333"/>
<dbReference type="PANTHER" id="PTHR34581:SF2">
    <property type="entry name" value="PTS SYSTEM N,N'-DIACETYLCHITOBIOSE-SPECIFIC EIIB COMPONENT"/>
    <property type="match status" value="1"/>
</dbReference>
<dbReference type="Proteomes" id="UP000321773">
    <property type="component" value="Unassembled WGS sequence"/>
</dbReference>
<feature type="modified residue" description="Phosphocysteine; by EIIA" evidence="7">
    <location>
        <position position="8"/>
    </location>
</feature>
<evidence type="ECO:0000313" key="11">
    <source>
        <dbReference type="Proteomes" id="UP000199139"/>
    </source>
</evidence>
<gene>
    <name evidence="9" type="ORF">HMI01_06200</name>
    <name evidence="10" type="ORF">SAMN05421668_10555</name>
</gene>
<dbReference type="InterPro" id="IPR051819">
    <property type="entry name" value="PTS_sugar-specific_EIIB"/>
</dbReference>
<evidence type="ECO:0000256" key="4">
    <source>
        <dbReference type="ARBA" id="ARBA00022679"/>
    </source>
</evidence>
<dbReference type="InterPro" id="IPR013012">
    <property type="entry name" value="PTS_EIIB_3"/>
</dbReference>
<feature type="domain" description="PTS EIIB type-3" evidence="8">
    <location>
        <begin position="1"/>
        <end position="104"/>
    </location>
</feature>
<name>A0A1I6R333_9BACI</name>
<reference evidence="9 12" key="2">
    <citation type="submission" date="2019-07" db="EMBL/GenBank/DDBJ databases">
        <title>Whole genome shotgun sequence of Halolactibacillus miurensis NBRC 100873.</title>
        <authorList>
            <person name="Hosoyama A."/>
            <person name="Uohara A."/>
            <person name="Ohji S."/>
            <person name="Ichikawa N."/>
        </authorList>
    </citation>
    <scope>NUCLEOTIDE SEQUENCE [LARGE SCALE GENOMIC DNA]</scope>
    <source>
        <strain evidence="9 12">NBRC 100873</strain>
    </source>
</reference>
<dbReference type="Pfam" id="PF02302">
    <property type="entry name" value="PTS_IIB"/>
    <property type="match status" value="1"/>
</dbReference>
<dbReference type="EMBL" id="BJWJ01000004">
    <property type="protein sequence ID" value="GEM03632.1"/>
    <property type="molecule type" value="Genomic_DNA"/>
</dbReference>
<dbReference type="Gene3D" id="3.40.50.2300">
    <property type="match status" value="1"/>
</dbReference>
<keyword evidence="3 9" id="KW-0762">Sugar transport</keyword>
<evidence type="ECO:0000256" key="2">
    <source>
        <dbReference type="ARBA" id="ARBA00022553"/>
    </source>
</evidence>
<keyword evidence="4" id="KW-0808">Transferase</keyword>
<accession>A0A1I6R333</accession>
<dbReference type="STRING" id="306541.SAMN05421668_10555"/>
<dbReference type="RefSeq" id="WP_062321494.1">
    <property type="nucleotide sequence ID" value="NZ_BJWJ01000004.1"/>
</dbReference>
<evidence type="ECO:0000256" key="7">
    <source>
        <dbReference type="PROSITE-ProRule" id="PRU00423"/>
    </source>
</evidence>
<evidence type="ECO:0000259" key="8">
    <source>
        <dbReference type="PROSITE" id="PS51100"/>
    </source>
</evidence>
<dbReference type="InterPro" id="IPR003501">
    <property type="entry name" value="PTS_EIIB_2/3"/>
</dbReference>
<dbReference type="GO" id="GO:0016301">
    <property type="term" value="F:kinase activity"/>
    <property type="evidence" value="ECO:0007669"/>
    <property type="project" value="UniProtKB-KW"/>
</dbReference>
<keyword evidence="12" id="KW-1185">Reference proteome</keyword>
<evidence type="ECO:0000256" key="6">
    <source>
        <dbReference type="ARBA" id="ARBA00022777"/>
    </source>
</evidence>
<sequence>MKHLVLVCAVGMSSSMLVNRMIRVAEKQELEVMIHASGMGDLTSFTDAADALLISPQIHYMEEKIKAKYPHIPVMSLSSKDYAEMDGEKVLRQGLDLIEDGLMKE</sequence>
<dbReference type="GO" id="GO:0008982">
    <property type="term" value="F:protein-N(PI)-phosphohistidine-sugar phosphotransferase activity"/>
    <property type="evidence" value="ECO:0007669"/>
    <property type="project" value="InterPro"/>
</dbReference>
<dbReference type="SUPFAM" id="SSF52794">
    <property type="entry name" value="PTS system IIB component-like"/>
    <property type="match status" value="1"/>
</dbReference>
<keyword evidence="2" id="KW-0597">Phosphoprotein</keyword>
<reference evidence="10 11" key="1">
    <citation type="submission" date="2016-10" db="EMBL/GenBank/DDBJ databases">
        <authorList>
            <person name="de Groot N.N."/>
        </authorList>
    </citation>
    <scope>NUCLEOTIDE SEQUENCE [LARGE SCALE GENOMIC DNA]</scope>
    <source>
        <strain evidence="10 11">DSM 17074</strain>
    </source>
</reference>